<keyword evidence="1" id="KW-0614">Plasmid</keyword>
<evidence type="ECO:0000313" key="1">
    <source>
        <dbReference type="EMBL" id="AKK24890.1"/>
    </source>
</evidence>
<dbReference type="PATRIC" id="fig|573737.6.peg.5893"/>
<organism evidence="1 2">
    <name type="scientific">Pandoraea oxalativorans</name>
    <dbReference type="NCBI Taxonomy" id="573737"/>
    <lineage>
        <taxon>Bacteria</taxon>
        <taxon>Pseudomonadati</taxon>
        <taxon>Pseudomonadota</taxon>
        <taxon>Betaproteobacteria</taxon>
        <taxon>Burkholderiales</taxon>
        <taxon>Burkholderiaceae</taxon>
        <taxon>Pandoraea</taxon>
    </lineage>
</organism>
<keyword evidence="2" id="KW-1185">Reference proteome</keyword>
<reference evidence="1" key="1">
    <citation type="submission" date="2016-06" db="EMBL/GenBank/DDBJ databases">
        <title>Pandoraea oxalativorans DSM 23570 Genome Sequencing.</title>
        <authorList>
            <person name="Ee R."/>
            <person name="Lim Y.-L."/>
            <person name="Yong D."/>
            <person name="Yin W.-F."/>
            <person name="Chan K.-G."/>
        </authorList>
    </citation>
    <scope>NUCLEOTIDE SEQUENCE</scope>
    <source>
        <strain evidence="1">DSM 23570</strain>
        <plasmid evidence="1">pPO70-1</plasmid>
    </source>
</reference>
<proteinExistence type="predicted"/>
<dbReference type="Proteomes" id="UP000035050">
    <property type="component" value="Plasmid pPO70-1"/>
</dbReference>
<gene>
    <name evidence="1" type="ORF">MB84_29440</name>
</gene>
<protein>
    <submittedName>
        <fullName evidence="1">Uncharacterized protein</fullName>
    </submittedName>
</protein>
<dbReference type="KEGG" id="pox:MB84_29440"/>
<name>A0A0G3IIF7_9BURK</name>
<sequence>MRRGARGWLTRRGGVNHGIFSYAERAARASRITLCHPRRLTAARVAGKKGLTGRSDIEIEIRLAV</sequence>
<dbReference type="AlphaFoldDB" id="A0A0G3IIF7"/>
<evidence type="ECO:0000313" key="2">
    <source>
        <dbReference type="Proteomes" id="UP000035050"/>
    </source>
</evidence>
<geneLocation type="plasmid" evidence="1 2">
    <name>pPO70-1</name>
</geneLocation>
<accession>A0A0G3IIF7</accession>
<dbReference type="EMBL" id="CP011518">
    <property type="protein sequence ID" value="AKK24890.1"/>
    <property type="molecule type" value="Genomic_DNA"/>
</dbReference>